<organism evidence="1 2">
    <name type="scientific">Paracidovorax cattleyae</name>
    <dbReference type="NCBI Taxonomy" id="80868"/>
    <lineage>
        <taxon>Bacteria</taxon>
        <taxon>Pseudomonadati</taxon>
        <taxon>Pseudomonadota</taxon>
        <taxon>Betaproteobacteria</taxon>
        <taxon>Burkholderiales</taxon>
        <taxon>Comamonadaceae</taxon>
        <taxon>Paracidovorax</taxon>
    </lineage>
</organism>
<dbReference type="Proteomes" id="UP000199317">
    <property type="component" value="Unassembled WGS sequence"/>
</dbReference>
<reference evidence="2" key="1">
    <citation type="submission" date="2016-10" db="EMBL/GenBank/DDBJ databases">
        <authorList>
            <person name="Varghese N."/>
            <person name="Submissions S."/>
        </authorList>
    </citation>
    <scope>NUCLEOTIDE SEQUENCE [LARGE SCALE GENOMIC DNA]</scope>
    <source>
        <strain evidence="2">DSM 17101</strain>
    </source>
</reference>
<evidence type="ECO:0008006" key="3">
    <source>
        <dbReference type="Google" id="ProtNLM"/>
    </source>
</evidence>
<name>A0A1H0KM79_9BURK</name>
<dbReference type="EMBL" id="FNJL01000001">
    <property type="protein sequence ID" value="SDO57028.1"/>
    <property type="molecule type" value="Genomic_DNA"/>
</dbReference>
<accession>A0A1H0KM79</accession>
<proteinExistence type="predicted"/>
<sequence>MKIFLWWKKSSLAAKLLLALFMLAGAWTAWWWADSARCDRQDEFTLRGICLIQIRDSAEQGEVLAQWIYGNYLEGEDRKQEGNGWQLRAMHGARKGVELHDNMIGYCDRIPGFEARTVEAIMQRVASDSPDAHLRLLQLYTHQRCGAFDLDKAAAQIPLLTQCAYLSLGHYLRAARDTGHRVAPATRRAIRSNLALCAQDVAHPPPIADMLSEFMPVRQADLDALSRELDALER</sequence>
<dbReference type="RefSeq" id="WP_092831914.1">
    <property type="nucleotide sequence ID" value="NZ_CP028290.1"/>
</dbReference>
<dbReference type="OrthoDB" id="8809314at2"/>
<evidence type="ECO:0000313" key="1">
    <source>
        <dbReference type="EMBL" id="SDO57028.1"/>
    </source>
</evidence>
<dbReference type="AlphaFoldDB" id="A0A1H0KM79"/>
<gene>
    <name evidence="1" type="ORF">SAMN04489708_101284</name>
</gene>
<protein>
    <recommendedName>
        <fullName evidence="3">Sel1 repeat-containing protein</fullName>
    </recommendedName>
</protein>
<evidence type="ECO:0000313" key="2">
    <source>
        <dbReference type="Proteomes" id="UP000199317"/>
    </source>
</evidence>
<keyword evidence="2" id="KW-1185">Reference proteome</keyword>